<dbReference type="Proteomes" id="UP001189429">
    <property type="component" value="Unassembled WGS sequence"/>
</dbReference>
<accession>A0ABN9QLA2</accession>
<name>A0ABN9QLA2_9DINO</name>
<evidence type="ECO:0000313" key="3">
    <source>
        <dbReference type="Proteomes" id="UP001189429"/>
    </source>
</evidence>
<feature type="coiled-coil region" evidence="1">
    <location>
        <begin position="106"/>
        <end position="154"/>
    </location>
</feature>
<keyword evidence="3" id="KW-1185">Reference proteome</keyword>
<comment type="caution">
    <text evidence="2">The sequence shown here is derived from an EMBL/GenBank/DDBJ whole genome shotgun (WGS) entry which is preliminary data.</text>
</comment>
<keyword evidence="1" id="KW-0175">Coiled coil</keyword>
<feature type="coiled-coil region" evidence="1">
    <location>
        <begin position="195"/>
        <end position="236"/>
    </location>
</feature>
<gene>
    <name evidence="2" type="ORF">PCOR1329_LOCUS12941</name>
</gene>
<organism evidence="2 3">
    <name type="scientific">Prorocentrum cordatum</name>
    <dbReference type="NCBI Taxonomy" id="2364126"/>
    <lineage>
        <taxon>Eukaryota</taxon>
        <taxon>Sar</taxon>
        <taxon>Alveolata</taxon>
        <taxon>Dinophyceae</taxon>
        <taxon>Prorocentrales</taxon>
        <taxon>Prorocentraceae</taxon>
        <taxon>Prorocentrum</taxon>
    </lineage>
</organism>
<evidence type="ECO:0000256" key="1">
    <source>
        <dbReference type="SAM" id="Coils"/>
    </source>
</evidence>
<dbReference type="EMBL" id="CAUYUJ010003795">
    <property type="protein sequence ID" value="CAK0806875.1"/>
    <property type="molecule type" value="Genomic_DNA"/>
</dbReference>
<sequence length="248" mass="26801">MFSFFFVAGTAEWTSQKEGEKIAADANRSKKKLAEIEAIRRSSSDADLLLKNNTHILGIINETLTRRKSADVRILHKIEGQTKVLEQDAKVRSEKKAALSSATDKASRASAAAKQARHALEEANRTFARKLADKRSVEAALSKAKEHLEDVVQNIGSSDVIAADMDVKDKAAEFKAAAEQLVHAEGTKTAKATALSEALAKVRGLEAAQQKAKEAFADADAEFKSASEALEKMREQAHGCGYCSASRS</sequence>
<proteinExistence type="predicted"/>
<evidence type="ECO:0000313" key="2">
    <source>
        <dbReference type="EMBL" id="CAK0806875.1"/>
    </source>
</evidence>
<protein>
    <submittedName>
        <fullName evidence="2">Uncharacterized protein</fullName>
    </submittedName>
</protein>
<reference evidence="2" key="1">
    <citation type="submission" date="2023-10" db="EMBL/GenBank/DDBJ databases">
        <authorList>
            <person name="Chen Y."/>
            <person name="Shah S."/>
            <person name="Dougan E. K."/>
            <person name="Thang M."/>
            <person name="Chan C."/>
        </authorList>
    </citation>
    <scope>NUCLEOTIDE SEQUENCE [LARGE SCALE GENOMIC DNA]</scope>
</reference>